<reference evidence="7 8" key="1">
    <citation type="submission" date="2023-07" db="EMBL/GenBank/DDBJ databases">
        <title>Sequencing the genomes of 1000 actinobacteria strains.</title>
        <authorList>
            <person name="Klenk H.-P."/>
        </authorList>
    </citation>
    <scope>NUCLEOTIDE SEQUENCE [LARGE SCALE GENOMIC DNA]</scope>
    <source>
        <strain evidence="7 8">DSM 44710</strain>
    </source>
</reference>
<dbReference type="GO" id="GO:0003905">
    <property type="term" value="F:alkylbase DNA N-glycosylase activity"/>
    <property type="evidence" value="ECO:0007669"/>
    <property type="project" value="UniProtKB-EC"/>
</dbReference>
<comment type="caution">
    <text evidence="7">The sequence shown here is derived from an EMBL/GenBank/DDBJ whole genome shotgun (WGS) entry which is preliminary data.</text>
</comment>
<name>A0ABT9MWX8_9ACTN</name>
<sequence>MTYPWLTAPASEVATTTAGLLGWEITAGGVRIRLTELEAYSGLGEDPASHAHRGPTGRNEVMFGPPGHLYAYFIYGAHWCLNVVLGEPGRAAAALLRAGQVIDGLDTARARRPAARNDADLARGPAKLVTALGLSGTANGTSAVDGTGPALLTPPSRPPAAADIASGPRVGVASAHDVPWRFWLRDDPTVSPYRRHTPRTRR</sequence>
<dbReference type="EMBL" id="JAUSRA010000001">
    <property type="protein sequence ID" value="MDP9795939.1"/>
    <property type="molecule type" value="Genomic_DNA"/>
</dbReference>
<dbReference type="NCBIfam" id="TIGR00567">
    <property type="entry name" value="3mg"/>
    <property type="match status" value="1"/>
</dbReference>
<dbReference type="Gene3D" id="3.10.300.10">
    <property type="entry name" value="Methylpurine-DNA glycosylase (MPG)"/>
    <property type="match status" value="1"/>
</dbReference>
<evidence type="ECO:0000256" key="5">
    <source>
        <dbReference type="HAMAP-Rule" id="MF_00527"/>
    </source>
</evidence>
<evidence type="ECO:0000256" key="6">
    <source>
        <dbReference type="SAM" id="MobiDB-lite"/>
    </source>
</evidence>
<evidence type="ECO:0000313" key="8">
    <source>
        <dbReference type="Proteomes" id="UP001240984"/>
    </source>
</evidence>
<dbReference type="HAMAP" id="MF_00527">
    <property type="entry name" value="3MGH"/>
    <property type="match status" value="1"/>
</dbReference>
<keyword evidence="3 5" id="KW-0378">Hydrolase</keyword>
<proteinExistence type="inferred from homology"/>
<gene>
    <name evidence="7" type="ORF">J2S43_004451</name>
</gene>
<feature type="region of interest" description="Disordered" evidence="6">
    <location>
        <begin position="138"/>
        <end position="168"/>
    </location>
</feature>
<dbReference type="InterPro" id="IPR036995">
    <property type="entry name" value="MPG_sf"/>
</dbReference>
<dbReference type="InterPro" id="IPR003180">
    <property type="entry name" value="MPG"/>
</dbReference>
<organism evidence="7 8">
    <name type="scientific">Catenuloplanes nepalensis</name>
    <dbReference type="NCBI Taxonomy" id="587533"/>
    <lineage>
        <taxon>Bacteria</taxon>
        <taxon>Bacillati</taxon>
        <taxon>Actinomycetota</taxon>
        <taxon>Actinomycetes</taxon>
        <taxon>Micromonosporales</taxon>
        <taxon>Micromonosporaceae</taxon>
        <taxon>Catenuloplanes</taxon>
    </lineage>
</organism>
<dbReference type="RefSeq" id="WP_306832130.1">
    <property type="nucleotide sequence ID" value="NZ_JAUSRA010000001.1"/>
</dbReference>
<evidence type="ECO:0000256" key="1">
    <source>
        <dbReference type="ARBA" id="ARBA00009232"/>
    </source>
</evidence>
<keyword evidence="7" id="KW-0326">Glycosidase</keyword>
<dbReference type="Pfam" id="PF02245">
    <property type="entry name" value="Pur_DNA_glyco"/>
    <property type="match status" value="1"/>
</dbReference>
<dbReference type="PANTHER" id="PTHR10429">
    <property type="entry name" value="DNA-3-METHYLADENINE GLYCOSYLASE"/>
    <property type="match status" value="1"/>
</dbReference>
<keyword evidence="4 5" id="KW-0234">DNA repair</keyword>
<dbReference type="Proteomes" id="UP001240984">
    <property type="component" value="Unassembled WGS sequence"/>
</dbReference>
<evidence type="ECO:0000256" key="4">
    <source>
        <dbReference type="ARBA" id="ARBA00023204"/>
    </source>
</evidence>
<dbReference type="NCBIfam" id="NF002003">
    <property type="entry name" value="PRK00802.1-3"/>
    <property type="match status" value="1"/>
</dbReference>
<keyword evidence="8" id="KW-1185">Reference proteome</keyword>
<evidence type="ECO:0000313" key="7">
    <source>
        <dbReference type="EMBL" id="MDP9795939.1"/>
    </source>
</evidence>
<dbReference type="PANTHER" id="PTHR10429:SF0">
    <property type="entry name" value="DNA-3-METHYLADENINE GLYCOSYLASE"/>
    <property type="match status" value="1"/>
</dbReference>
<evidence type="ECO:0000256" key="2">
    <source>
        <dbReference type="ARBA" id="ARBA00022763"/>
    </source>
</evidence>
<evidence type="ECO:0000256" key="3">
    <source>
        <dbReference type="ARBA" id="ARBA00022801"/>
    </source>
</evidence>
<dbReference type="SUPFAM" id="SSF50486">
    <property type="entry name" value="FMT C-terminal domain-like"/>
    <property type="match status" value="1"/>
</dbReference>
<dbReference type="EC" id="3.2.2.-" evidence="5"/>
<keyword evidence="2 5" id="KW-0227">DNA damage</keyword>
<dbReference type="InterPro" id="IPR011034">
    <property type="entry name" value="Formyl_transferase-like_C_sf"/>
</dbReference>
<protein>
    <recommendedName>
        <fullName evidence="5">Putative 3-methyladenine DNA glycosylase</fullName>
        <ecNumber evidence="5">3.2.2.-</ecNumber>
    </recommendedName>
</protein>
<accession>A0ABT9MWX8</accession>
<comment type="similarity">
    <text evidence="1 5">Belongs to the DNA glycosylase MPG family.</text>
</comment>